<organism evidence="2 3">
    <name type="scientific">Pleomassaria siparia CBS 279.74</name>
    <dbReference type="NCBI Taxonomy" id="1314801"/>
    <lineage>
        <taxon>Eukaryota</taxon>
        <taxon>Fungi</taxon>
        <taxon>Dikarya</taxon>
        <taxon>Ascomycota</taxon>
        <taxon>Pezizomycotina</taxon>
        <taxon>Dothideomycetes</taxon>
        <taxon>Pleosporomycetidae</taxon>
        <taxon>Pleosporales</taxon>
        <taxon>Pleomassariaceae</taxon>
        <taxon>Pleomassaria</taxon>
    </lineage>
</organism>
<gene>
    <name evidence="2" type="ORF">K504DRAFT_447447</name>
</gene>
<feature type="region of interest" description="Disordered" evidence="1">
    <location>
        <begin position="434"/>
        <end position="470"/>
    </location>
</feature>
<sequence>MSRYYFTHEQDHHILICHKCGIGLGITEVYEHLSKAHKDNVIPQARRDIEAELRQLPGVKAHISAFEHPRAPVPAIAGLPVMRDYAMCLATPTCRHIMATSRNNQAAHLSSSHNIHASSPRGRPNPGSGRVDTNQYWRYNVACQRVRNKASKGGKEASYFEVLVTAPSQPAAVNPTDFTTFFNSGASTIANVLQQQLDTVPFEDDHHTSAWLHKTKFRETLAGHSFEHLKRLISSPRKGDDPHAIILWNCIRNLGLVWQNTVDAAGEMLRKEVMRNEMHSVITQPLEAYANHRNDKVHVVQEIFMFTWQTVGPPKLKAPRYFALTDQQKKVWRHLQTNILLRDRSELEAEVSQPVGGRCRLTHLEDLCQNFYLSLLGQHTNVHEQELAFYNILAVQGVHAHGFLPPSAYCTNLGAQIKFARFCVLQHATDPFQDDPPAAAATDDEQSESEVSDDSVSEEQSDAGTDVGLHSATKAGPIGLAKTLMNAYMIRGTNTTMTWMVDCLSYGYRIAYSTAVEGFTHWDGNKLTCRSAKLEVHEFTAMVSSMYSDAKAALFRTLYIAHDKELPRIPWEDLVDDLCNQSPGYSFLSEPLNSAVFGGGDTWLAKRIDNKGSSSHF</sequence>
<proteinExistence type="predicted"/>
<name>A0A6G1JQC1_9PLEO</name>
<feature type="compositionally biased region" description="Acidic residues" evidence="1">
    <location>
        <begin position="442"/>
        <end position="461"/>
    </location>
</feature>
<protein>
    <submittedName>
        <fullName evidence="2">Uncharacterized protein</fullName>
    </submittedName>
</protein>
<accession>A0A6G1JQC1</accession>
<dbReference type="EMBL" id="MU005874">
    <property type="protein sequence ID" value="KAF2702377.1"/>
    <property type="molecule type" value="Genomic_DNA"/>
</dbReference>
<reference evidence="2" key="1">
    <citation type="journal article" date="2020" name="Stud. Mycol.">
        <title>101 Dothideomycetes genomes: a test case for predicting lifestyles and emergence of pathogens.</title>
        <authorList>
            <person name="Haridas S."/>
            <person name="Albert R."/>
            <person name="Binder M."/>
            <person name="Bloem J."/>
            <person name="Labutti K."/>
            <person name="Salamov A."/>
            <person name="Andreopoulos B."/>
            <person name="Baker S."/>
            <person name="Barry K."/>
            <person name="Bills G."/>
            <person name="Bluhm B."/>
            <person name="Cannon C."/>
            <person name="Castanera R."/>
            <person name="Culley D."/>
            <person name="Daum C."/>
            <person name="Ezra D."/>
            <person name="Gonzalez J."/>
            <person name="Henrissat B."/>
            <person name="Kuo A."/>
            <person name="Liang C."/>
            <person name="Lipzen A."/>
            <person name="Lutzoni F."/>
            <person name="Magnuson J."/>
            <person name="Mondo S."/>
            <person name="Nolan M."/>
            <person name="Ohm R."/>
            <person name="Pangilinan J."/>
            <person name="Park H.-J."/>
            <person name="Ramirez L."/>
            <person name="Alfaro M."/>
            <person name="Sun H."/>
            <person name="Tritt A."/>
            <person name="Yoshinaga Y."/>
            <person name="Zwiers L.-H."/>
            <person name="Turgeon B."/>
            <person name="Goodwin S."/>
            <person name="Spatafora J."/>
            <person name="Crous P."/>
            <person name="Grigoriev I."/>
        </authorList>
    </citation>
    <scope>NUCLEOTIDE SEQUENCE</scope>
    <source>
        <strain evidence="2">CBS 279.74</strain>
    </source>
</reference>
<keyword evidence="3" id="KW-1185">Reference proteome</keyword>
<feature type="non-terminal residue" evidence="2">
    <location>
        <position position="617"/>
    </location>
</feature>
<evidence type="ECO:0000313" key="3">
    <source>
        <dbReference type="Proteomes" id="UP000799428"/>
    </source>
</evidence>
<dbReference type="Pfam" id="PF12013">
    <property type="entry name" value="OrsD"/>
    <property type="match status" value="1"/>
</dbReference>
<dbReference type="InterPro" id="IPR022698">
    <property type="entry name" value="OrsD"/>
</dbReference>
<dbReference type="Proteomes" id="UP000799428">
    <property type="component" value="Unassembled WGS sequence"/>
</dbReference>
<dbReference type="AlphaFoldDB" id="A0A6G1JQC1"/>
<evidence type="ECO:0000313" key="2">
    <source>
        <dbReference type="EMBL" id="KAF2702377.1"/>
    </source>
</evidence>
<feature type="compositionally biased region" description="Polar residues" evidence="1">
    <location>
        <begin position="105"/>
        <end position="117"/>
    </location>
</feature>
<feature type="region of interest" description="Disordered" evidence="1">
    <location>
        <begin position="105"/>
        <end position="130"/>
    </location>
</feature>
<evidence type="ECO:0000256" key="1">
    <source>
        <dbReference type="SAM" id="MobiDB-lite"/>
    </source>
</evidence>
<dbReference type="OrthoDB" id="5077557at2759"/>